<accession>A0A0R3MH55</accession>
<reference evidence="2 3" key="1">
    <citation type="submission" date="2014-03" db="EMBL/GenBank/DDBJ databases">
        <title>Bradyrhizobium valentinum sp. nov., isolated from effective nodules of Lupinus mariae-josephae, a lupine endemic of basic-lime soils in Eastern Spain.</title>
        <authorList>
            <person name="Duran D."/>
            <person name="Rey L."/>
            <person name="Navarro A."/>
            <person name="Busquets A."/>
            <person name="Imperial J."/>
            <person name="Ruiz-Argueso T."/>
        </authorList>
    </citation>
    <scope>NUCLEOTIDE SEQUENCE [LARGE SCALE GENOMIC DNA]</scope>
    <source>
        <strain evidence="2 3">Ro19</strain>
    </source>
</reference>
<proteinExistence type="predicted"/>
<name>A0A0R3MH55_9BRAD</name>
<feature type="domain" description="Aminotransferase class I/classII large" evidence="1">
    <location>
        <begin position="54"/>
        <end position="355"/>
    </location>
</feature>
<evidence type="ECO:0000313" key="2">
    <source>
        <dbReference type="EMBL" id="KRR19386.1"/>
    </source>
</evidence>
<protein>
    <recommendedName>
        <fullName evidence="1">Aminotransferase class I/classII large domain-containing protein</fullName>
    </recommendedName>
</protein>
<dbReference type="InterPro" id="IPR015424">
    <property type="entry name" value="PyrdxlP-dep_Trfase"/>
</dbReference>
<sequence>MLSLLNMSGNLPPKVPHAFDAEYLAAVQTVLSRQSPNDLIGAHQFRGKQRDRIAGARFVGRRLPVAPNPDQLIVTNGTQGAITMLMAGLIGRGGTLAIEELSYPTMRQFAEMFGIGLCSIPMDKEGMLPDAYEAACRIKNPAAVYAMPTLQNPTTAIMSVDRRRNIADISRKYGVSIIEDDIYSLLPFDLPPPLSAFAPEISWYILGTAKSMAAALKVAYLVAPSAEAAQSRFWPGVRATYWMCAPINAATVTALIENDAADRIIAAVRRETQARQALVTERLRHREFNSIAEGLHVWLKLPASQPRAEFVARVRSRGVEISASDTYFFGKDEPPNAIRFGTGTAPDREAFERGLDAVIRAYDA</sequence>
<dbReference type="InterPro" id="IPR051446">
    <property type="entry name" value="HTH_trans_reg/aminotransferase"/>
</dbReference>
<dbReference type="AlphaFoldDB" id="A0A0R3MH55"/>
<dbReference type="SUPFAM" id="SSF53383">
    <property type="entry name" value="PLP-dependent transferases"/>
    <property type="match status" value="1"/>
</dbReference>
<dbReference type="Proteomes" id="UP000052023">
    <property type="component" value="Unassembled WGS sequence"/>
</dbReference>
<dbReference type="InterPro" id="IPR004839">
    <property type="entry name" value="Aminotransferase_I/II_large"/>
</dbReference>
<evidence type="ECO:0000313" key="3">
    <source>
        <dbReference type="Proteomes" id="UP000052023"/>
    </source>
</evidence>
<dbReference type="GO" id="GO:0030170">
    <property type="term" value="F:pyridoxal phosphate binding"/>
    <property type="evidence" value="ECO:0007669"/>
    <property type="project" value="InterPro"/>
</dbReference>
<dbReference type="CDD" id="cd00609">
    <property type="entry name" value="AAT_like"/>
    <property type="match status" value="1"/>
</dbReference>
<dbReference type="Pfam" id="PF00155">
    <property type="entry name" value="Aminotran_1_2"/>
    <property type="match status" value="1"/>
</dbReference>
<comment type="caution">
    <text evidence="2">The sequence shown here is derived from an EMBL/GenBank/DDBJ whole genome shotgun (WGS) entry which is preliminary data.</text>
</comment>
<dbReference type="PANTHER" id="PTHR46577:SF1">
    <property type="entry name" value="HTH-TYPE TRANSCRIPTIONAL REGULATORY PROTEIN GABR"/>
    <property type="match status" value="1"/>
</dbReference>
<keyword evidence="3" id="KW-1185">Reference proteome</keyword>
<evidence type="ECO:0000259" key="1">
    <source>
        <dbReference type="Pfam" id="PF00155"/>
    </source>
</evidence>
<dbReference type="PANTHER" id="PTHR46577">
    <property type="entry name" value="HTH-TYPE TRANSCRIPTIONAL REGULATORY PROTEIN GABR"/>
    <property type="match status" value="1"/>
</dbReference>
<gene>
    <name evidence="2" type="ORF">CQ13_33715</name>
</gene>
<dbReference type="Gene3D" id="3.40.640.10">
    <property type="entry name" value="Type I PLP-dependent aspartate aminotransferase-like (Major domain)"/>
    <property type="match status" value="1"/>
</dbReference>
<dbReference type="InterPro" id="IPR015421">
    <property type="entry name" value="PyrdxlP-dep_Trfase_major"/>
</dbReference>
<dbReference type="EMBL" id="LLYA01000186">
    <property type="protein sequence ID" value="KRR19386.1"/>
    <property type="molecule type" value="Genomic_DNA"/>
</dbReference>
<organism evidence="2 3">
    <name type="scientific">Bradyrhizobium retamae</name>
    <dbReference type="NCBI Taxonomy" id="1300035"/>
    <lineage>
        <taxon>Bacteria</taxon>
        <taxon>Pseudomonadati</taxon>
        <taxon>Pseudomonadota</taxon>
        <taxon>Alphaproteobacteria</taxon>
        <taxon>Hyphomicrobiales</taxon>
        <taxon>Nitrobacteraceae</taxon>
        <taxon>Bradyrhizobium</taxon>
    </lineage>
</organism>